<sequence length="81" mass="8539">MATIHEAEIIATATETKGVLEMLIPQILVGGDHTPTSAAAEKMTKTAAAAPAAPEREQDDKAAYQRHLGEIRAAKLSTLKS</sequence>
<comment type="caution">
    <text evidence="1">The sequence shown here is derived from an EMBL/GenBank/DDBJ whole genome shotgun (WGS) entry which is preliminary data.</text>
</comment>
<evidence type="ECO:0000313" key="1">
    <source>
        <dbReference type="EMBL" id="KKO98611.1"/>
    </source>
</evidence>
<accession>A0A0F9ZE02</accession>
<evidence type="ECO:0000313" key="2">
    <source>
        <dbReference type="Proteomes" id="UP000034112"/>
    </source>
</evidence>
<protein>
    <submittedName>
        <fullName evidence="1">Uncharacterized protein</fullName>
    </submittedName>
</protein>
<organism evidence="1 2">
    <name type="scientific">Trichoderma harzianum</name>
    <name type="common">Hypocrea lixii</name>
    <dbReference type="NCBI Taxonomy" id="5544"/>
    <lineage>
        <taxon>Eukaryota</taxon>
        <taxon>Fungi</taxon>
        <taxon>Dikarya</taxon>
        <taxon>Ascomycota</taxon>
        <taxon>Pezizomycotina</taxon>
        <taxon>Sordariomycetes</taxon>
        <taxon>Hypocreomycetidae</taxon>
        <taxon>Hypocreales</taxon>
        <taxon>Hypocreaceae</taxon>
        <taxon>Trichoderma</taxon>
    </lineage>
</organism>
<gene>
    <name evidence="1" type="ORF">THAR02_09287</name>
</gene>
<dbReference type="EMBL" id="JOKZ01000403">
    <property type="protein sequence ID" value="KKO98611.1"/>
    <property type="molecule type" value="Genomic_DNA"/>
</dbReference>
<dbReference type="Proteomes" id="UP000034112">
    <property type="component" value="Unassembled WGS sequence"/>
</dbReference>
<dbReference type="AlphaFoldDB" id="A0A0F9ZE02"/>
<proteinExistence type="predicted"/>
<name>A0A0F9ZE02_TRIHA</name>
<reference evidence="2" key="1">
    <citation type="journal article" date="2015" name="Genome Announc.">
        <title>Draft whole-genome sequence of the biocontrol agent Trichoderma harzianum T6776.</title>
        <authorList>
            <person name="Baroncelli R."/>
            <person name="Piaggeschi G."/>
            <person name="Fiorini L."/>
            <person name="Bertolini E."/>
            <person name="Zapparata A."/>
            <person name="Pe M.E."/>
            <person name="Sarrocco S."/>
            <person name="Vannacci G."/>
        </authorList>
    </citation>
    <scope>NUCLEOTIDE SEQUENCE [LARGE SCALE GENOMIC DNA]</scope>
    <source>
        <strain evidence="2">T6776</strain>
    </source>
</reference>